<feature type="non-terminal residue" evidence="2">
    <location>
        <position position="108"/>
    </location>
</feature>
<evidence type="ECO:0000256" key="1">
    <source>
        <dbReference type="SAM" id="MobiDB-lite"/>
    </source>
</evidence>
<dbReference type="Proteomes" id="UP001054945">
    <property type="component" value="Unassembled WGS sequence"/>
</dbReference>
<keyword evidence="3" id="KW-1185">Reference proteome</keyword>
<name>A0AAV4P9W4_CAEEX</name>
<feature type="region of interest" description="Disordered" evidence="1">
    <location>
        <begin position="1"/>
        <end position="52"/>
    </location>
</feature>
<evidence type="ECO:0000313" key="2">
    <source>
        <dbReference type="EMBL" id="GIX92486.1"/>
    </source>
</evidence>
<organism evidence="2 3">
    <name type="scientific">Caerostris extrusa</name>
    <name type="common">Bark spider</name>
    <name type="synonym">Caerostris bankana</name>
    <dbReference type="NCBI Taxonomy" id="172846"/>
    <lineage>
        <taxon>Eukaryota</taxon>
        <taxon>Metazoa</taxon>
        <taxon>Ecdysozoa</taxon>
        <taxon>Arthropoda</taxon>
        <taxon>Chelicerata</taxon>
        <taxon>Arachnida</taxon>
        <taxon>Araneae</taxon>
        <taxon>Araneomorphae</taxon>
        <taxon>Entelegynae</taxon>
        <taxon>Araneoidea</taxon>
        <taxon>Araneidae</taxon>
        <taxon>Caerostris</taxon>
    </lineage>
</organism>
<evidence type="ECO:0000313" key="3">
    <source>
        <dbReference type="Proteomes" id="UP001054945"/>
    </source>
</evidence>
<accession>A0AAV4P9W4</accession>
<feature type="compositionally biased region" description="Basic and acidic residues" evidence="1">
    <location>
        <begin position="67"/>
        <end position="94"/>
    </location>
</feature>
<proteinExistence type="predicted"/>
<dbReference type="AlphaFoldDB" id="A0AAV4P9W4"/>
<feature type="region of interest" description="Disordered" evidence="1">
    <location>
        <begin position="66"/>
        <end position="108"/>
    </location>
</feature>
<comment type="caution">
    <text evidence="2">The sequence shown here is derived from an EMBL/GenBank/DDBJ whole genome shotgun (WGS) entry which is preliminary data.</text>
</comment>
<dbReference type="EMBL" id="BPLR01021698">
    <property type="protein sequence ID" value="GIX92486.1"/>
    <property type="molecule type" value="Genomic_DNA"/>
</dbReference>
<feature type="compositionally biased region" description="Basic residues" evidence="1">
    <location>
        <begin position="95"/>
        <end position="108"/>
    </location>
</feature>
<sequence length="108" mass="13503">MPRKEVARKCKKLFSKETQKRQEEISEDRQARLETTGDRRSKETEHHFQLSLERNDSCQTRQLMTSEQRERKRQYMREWRQRVKSTETPEERERRLKRQRVVNKRARE</sequence>
<reference evidence="2 3" key="1">
    <citation type="submission" date="2021-06" db="EMBL/GenBank/DDBJ databases">
        <title>Caerostris extrusa draft genome.</title>
        <authorList>
            <person name="Kono N."/>
            <person name="Arakawa K."/>
        </authorList>
    </citation>
    <scope>NUCLEOTIDE SEQUENCE [LARGE SCALE GENOMIC DNA]</scope>
</reference>
<gene>
    <name evidence="2" type="ORF">CEXT_618071</name>
</gene>
<protein>
    <submittedName>
        <fullName evidence="2">Uncharacterized protein</fullName>
    </submittedName>
</protein>